<evidence type="ECO:0000256" key="1">
    <source>
        <dbReference type="ARBA" id="ARBA00022553"/>
    </source>
</evidence>
<feature type="domain" description="Hpc2-related" evidence="3">
    <location>
        <begin position="75"/>
        <end position="120"/>
    </location>
</feature>
<dbReference type="OrthoDB" id="5576775at2759"/>
<dbReference type="AlphaFoldDB" id="A0A1C7NIN3"/>
<accession>A0A1C7NIN3</accession>
<feature type="compositionally biased region" description="Acidic residues" evidence="2">
    <location>
        <begin position="60"/>
        <end position="74"/>
    </location>
</feature>
<dbReference type="InterPro" id="IPR026947">
    <property type="entry name" value="UBN_middle_dom"/>
</dbReference>
<dbReference type="Pfam" id="PF08729">
    <property type="entry name" value="HUN"/>
    <property type="match status" value="1"/>
</dbReference>
<evidence type="ECO:0000259" key="4">
    <source>
        <dbReference type="Pfam" id="PF14075"/>
    </source>
</evidence>
<feature type="region of interest" description="Disordered" evidence="2">
    <location>
        <begin position="115"/>
        <end position="259"/>
    </location>
</feature>
<comment type="caution">
    <text evidence="5">The sequence shown here is derived from an EMBL/GenBank/DDBJ whole genome shotgun (WGS) entry which is preliminary data.</text>
</comment>
<dbReference type="Proteomes" id="UP000093000">
    <property type="component" value="Unassembled WGS sequence"/>
</dbReference>
<keyword evidence="1" id="KW-0597">Phosphoprotein</keyword>
<dbReference type="InterPro" id="IPR014840">
    <property type="entry name" value="HRD"/>
</dbReference>
<dbReference type="InParanoid" id="A0A1C7NIN3"/>
<feature type="compositionally biased region" description="Polar residues" evidence="2">
    <location>
        <begin position="144"/>
        <end position="173"/>
    </location>
</feature>
<feature type="compositionally biased region" description="Acidic residues" evidence="2">
    <location>
        <begin position="84"/>
        <end position="102"/>
    </location>
</feature>
<feature type="domain" description="Ubinuclein middle" evidence="4">
    <location>
        <begin position="278"/>
        <end position="479"/>
    </location>
</feature>
<feature type="region of interest" description="Disordered" evidence="2">
    <location>
        <begin position="495"/>
        <end position="586"/>
    </location>
</feature>
<keyword evidence="6" id="KW-1185">Reference proteome</keyword>
<dbReference type="Pfam" id="PF14075">
    <property type="entry name" value="UBN_AB"/>
    <property type="match status" value="1"/>
</dbReference>
<reference evidence="5 6" key="1">
    <citation type="submission" date="2016-03" db="EMBL/GenBank/DDBJ databases">
        <title>Choanephora cucurbitarum.</title>
        <authorList>
            <person name="Min B."/>
            <person name="Park H."/>
            <person name="Park J.-H."/>
            <person name="Shin H.-D."/>
            <person name="Choi I.-G."/>
        </authorList>
    </citation>
    <scope>NUCLEOTIDE SEQUENCE [LARGE SCALE GENOMIC DNA]</scope>
    <source>
        <strain evidence="5 6">KUS-F28377</strain>
    </source>
</reference>
<evidence type="ECO:0000259" key="3">
    <source>
        <dbReference type="Pfam" id="PF08729"/>
    </source>
</evidence>
<feature type="region of interest" description="Disordered" evidence="2">
    <location>
        <begin position="56"/>
        <end position="103"/>
    </location>
</feature>
<sequence>MKTVRIHVNTSDQPRPVIFNYRQLYKRELKKHEPTEELPSLESADDAFYRDLLKRAENYASDDDDNDDGSEEEQESKKQVGDNYDYEDPFIDDSDMLLDEPQEYSVPEFDGFFVYHGPLDGTEAQESEKKSTLTTTKRKAPSRSKPSVFTTSSHGNATPTTSVSNTKKPTLNSEKNRKKPTQEETDDLSKKQSNVSIKPVTKKPITPSHSTTAPRPEPSTNAVPNPKKVASVIDQPPKKKKKVETKTDTVDPVPETPVDIKTPQEVTEKKKKTPVDLKPLDPELEVLMEKLRYDVQFENFENKAKFPLALKPTVLEAGLVALRKNRMIDENLVQHLMRILPYNRFTLKKFLTTKSGQMRVDELQQEIDELAILLKQTIDKMMPEQQRLFNEKLAQSQPNAEEEAPTPKFRCNDEVRKILYDIIQTEEQSIHIANQVALHKDPEKKQEPLASDGKARKLMYQRLLSCWPEGWMNSYEMSRQYSQFKSKVQGSDKKAAQAATTTTPVVTSPSSITSDNKKRKRPISSTSEDTPVVDTQKKSRPPSNVQVITIDTDDDNDDHEATKPSWKQSNSMRIDALISQPNTPGK</sequence>
<proteinExistence type="predicted"/>
<evidence type="ECO:0000313" key="6">
    <source>
        <dbReference type="Proteomes" id="UP000093000"/>
    </source>
</evidence>
<evidence type="ECO:0008006" key="7">
    <source>
        <dbReference type="Google" id="ProtNLM"/>
    </source>
</evidence>
<evidence type="ECO:0000256" key="2">
    <source>
        <dbReference type="SAM" id="MobiDB-lite"/>
    </source>
</evidence>
<protein>
    <recommendedName>
        <fullName evidence="7">Ubinuclein middle domain-containing protein</fullName>
    </recommendedName>
</protein>
<evidence type="ECO:0000313" key="5">
    <source>
        <dbReference type="EMBL" id="OBZ88885.1"/>
    </source>
</evidence>
<organism evidence="5 6">
    <name type="scientific">Choanephora cucurbitarum</name>
    <dbReference type="NCBI Taxonomy" id="101091"/>
    <lineage>
        <taxon>Eukaryota</taxon>
        <taxon>Fungi</taxon>
        <taxon>Fungi incertae sedis</taxon>
        <taxon>Mucoromycota</taxon>
        <taxon>Mucoromycotina</taxon>
        <taxon>Mucoromycetes</taxon>
        <taxon>Mucorales</taxon>
        <taxon>Mucorineae</taxon>
        <taxon>Choanephoraceae</taxon>
        <taxon>Choanephoroideae</taxon>
        <taxon>Choanephora</taxon>
    </lineage>
</organism>
<dbReference type="STRING" id="101091.A0A1C7NIN3"/>
<dbReference type="EMBL" id="LUGH01000125">
    <property type="protein sequence ID" value="OBZ88885.1"/>
    <property type="molecule type" value="Genomic_DNA"/>
</dbReference>
<name>A0A1C7NIN3_9FUNG</name>
<gene>
    <name evidence="5" type="ORF">A0J61_03047</name>
</gene>
<feature type="compositionally biased region" description="Low complexity" evidence="2">
    <location>
        <begin position="500"/>
        <end position="514"/>
    </location>
</feature>
<feature type="compositionally biased region" description="Polar residues" evidence="2">
    <location>
        <begin position="207"/>
        <end position="223"/>
    </location>
</feature>